<dbReference type="AlphaFoldDB" id="D8TXS3"/>
<dbReference type="eggNOG" id="KOG2343">
    <property type="taxonomic scope" value="Eukaryota"/>
</dbReference>
<reference evidence="7 8" key="1">
    <citation type="journal article" date="2010" name="Science">
        <title>Genomic analysis of organismal complexity in the multicellular green alga Volvox carteri.</title>
        <authorList>
            <person name="Prochnik S.E."/>
            <person name="Umen J."/>
            <person name="Nedelcu A.M."/>
            <person name="Hallmann A."/>
            <person name="Miller S.M."/>
            <person name="Nishii I."/>
            <person name="Ferris P."/>
            <person name="Kuo A."/>
            <person name="Mitros T."/>
            <person name="Fritz-Laylin L.K."/>
            <person name="Hellsten U."/>
            <person name="Chapman J."/>
            <person name="Simakov O."/>
            <person name="Rensing S.A."/>
            <person name="Terry A."/>
            <person name="Pangilinan J."/>
            <person name="Kapitonov V."/>
            <person name="Jurka J."/>
            <person name="Salamov A."/>
            <person name="Shapiro H."/>
            <person name="Schmutz J."/>
            <person name="Grimwood J."/>
            <person name="Lindquist E."/>
            <person name="Lucas S."/>
            <person name="Grigoriev I.V."/>
            <person name="Schmitt R."/>
            <person name="Kirk D."/>
            <person name="Rokhsar D.S."/>
        </authorList>
    </citation>
    <scope>NUCLEOTIDE SEQUENCE [LARGE SCALE GENOMIC DNA]</scope>
    <source>
        <strain evidence="8">f. Nagariensis / Eve</strain>
    </source>
</reference>
<dbReference type="EMBL" id="GL378343">
    <property type="protein sequence ID" value="EFJ47691.1"/>
    <property type="molecule type" value="Genomic_DNA"/>
</dbReference>
<proteinExistence type="inferred from homology"/>
<gene>
    <name evidence="7" type="ORF">VOLCADRAFT_105007</name>
</gene>
<dbReference type="InterPro" id="IPR057982">
    <property type="entry name" value="TPR_NAA35"/>
</dbReference>
<dbReference type="InParanoid" id="D8TXS3"/>
<dbReference type="PANTHER" id="PTHR21373">
    <property type="entry name" value="GLUCOSE REPRESSIBLE PROTEIN MAK10"/>
    <property type="match status" value="1"/>
</dbReference>
<dbReference type="PANTHER" id="PTHR21373:SF0">
    <property type="entry name" value="N-ALPHA-ACETYLTRANSFERASE 35, NATC AUXILIARY SUBUNIT"/>
    <property type="match status" value="1"/>
</dbReference>
<evidence type="ECO:0000259" key="5">
    <source>
        <dbReference type="Pfam" id="PF04112"/>
    </source>
</evidence>
<protein>
    <submittedName>
        <fullName evidence="7">Uncharacterized protein</fullName>
    </submittedName>
</protein>
<evidence type="ECO:0000256" key="2">
    <source>
        <dbReference type="ARBA" id="ARBA00006289"/>
    </source>
</evidence>
<accession>D8TXS3</accession>
<dbReference type="FunCoup" id="D8TXS3">
    <property type="interactions" value="1662"/>
</dbReference>
<keyword evidence="3" id="KW-0963">Cytoplasm</keyword>
<keyword evidence="8" id="KW-1185">Reference proteome</keyword>
<dbReference type="OrthoDB" id="269405at2759"/>
<dbReference type="RefSeq" id="XP_002951162.1">
    <property type="nucleotide sequence ID" value="XM_002951116.1"/>
</dbReference>
<dbReference type="GeneID" id="9615322"/>
<dbReference type="KEGG" id="vcn:VOLCADRAFT_105007"/>
<feature type="domain" description="NAA35-like N-terminal" evidence="5">
    <location>
        <begin position="57"/>
        <end position="186"/>
    </location>
</feature>
<dbReference type="Proteomes" id="UP000001058">
    <property type="component" value="Unassembled WGS sequence"/>
</dbReference>
<dbReference type="STRING" id="3068.D8TXS3"/>
<name>D8TXS3_VOLCA</name>
<dbReference type="InterPro" id="IPR007244">
    <property type="entry name" value="Naa35_N"/>
</dbReference>
<feature type="region of interest" description="Disordered" evidence="4">
    <location>
        <begin position="211"/>
        <end position="234"/>
    </location>
</feature>
<comment type="similarity">
    <text evidence="2">Belongs to the MAK10 family.</text>
</comment>
<evidence type="ECO:0000256" key="3">
    <source>
        <dbReference type="ARBA" id="ARBA00022490"/>
    </source>
</evidence>
<organism evidence="8">
    <name type="scientific">Volvox carteri f. nagariensis</name>
    <dbReference type="NCBI Taxonomy" id="3068"/>
    <lineage>
        <taxon>Eukaryota</taxon>
        <taxon>Viridiplantae</taxon>
        <taxon>Chlorophyta</taxon>
        <taxon>core chlorophytes</taxon>
        <taxon>Chlorophyceae</taxon>
        <taxon>CS clade</taxon>
        <taxon>Chlamydomonadales</taxon>
        <taxon>Volvocaceae</taxon>
        <taxon>Volvox</taxon>
    </lineage>
</organism>
<feature type="domain" description="NAA35-like TPR repeats" evidence="6">
    <location>
        <begin position="546"/>
        <end position="675"/>
    </location>
</feature>
<evidence type="ECO:0000256" key="4">
    <source>
        <dbReference type="SAM" id="MobiDB-lite"/>
    </source>
</evidence>
<dbReference type="Pfam" id="PF25789">
    <property type="entry name" value="TPR_NAA35"/>
    <property type="match status" value="2"/>
</dbReference>
<comment type="subcellular location">
    <subcellularLocation>
        <location evidence="1">Cytoplasm</location>
    </subcellularLocation>
</comment>
<feature type="domain" description="NAA35-like TPR repeats" evidence="6">
    <location>
        <begin position="339"/>
        <end position="531"/>
    </location>
</feature>
<dbReference type="InterPro" id="IPR057983">
    <property type="entry name" value="NAA35-like_N"/>
</dbReference>
<evidence type="ECO:0000259" key="6">
    <source>
        <dbReference type="Pfam" id="PF25789"/>
    </source>
</evidence>
<evidence type="ECO:0000313" key="7">
    <source>
        <dbReference type="EMBL" id="EFJ47691.1"/>
    </source>
</evidence>
<sequence>MERWLDVGPLLEAARADLKASLFPHVPKNICIGLQMQGQLVSAAKLSQIMTHFHAIIYCSRNSLFEAMSALEAGNPKMDAAASPSVERPTLEALLADPNLAPWDLPESTLLDVLDQLLAMEASWHCGGSAMQTVYACLYMLKLDRVPQQQLQQSPSARALYAYCRTLQYDCALVRDLVMSGAVCEEVATAKPYFEEVRTLVPRIRETSSILTTTATTTTTTATTSLPASSSPSSSSYPAVAAVAAAAAAAATSSSSSSPLSSVAAAASPGAASSGGSGGGTMPSSPSLAPGFLIDVNRHLLGPSPPRQVKVMSVSEALSYMERMAEHLLVAVTVSELVHDYLSLQLFLWRYARMRPGAVARSAMHSLVMAERWQPAAAAAAATIPAWVPTKEMIAAACRVPYKAGLPEDAVMFFDQAVIAVTNVLQAMLMNRCRSRRRLRRCLDDWYNMYHHGLNADVVPAFQEHLRASGWRWRPLEGPMGAPEDEQGPLSTWVEIQTSLTMLHHLMLGFELELYEPLEYDMIYWWVYDKLGGVRINNGSLPGANRTPPPFNTAEQRFEQRFAAFMSLPKPVPLTHNDYLASTDPGNRDAAFLLGLASASFKEARLRCSALAAFAPTPDVATGWVRGLERVAATNAVVAGVLRVKLAPDGTTTTTTSTTSVKWDCDWSLHPYFPAMTLPKPAPAAPAAAVPAAAAAPSPGPTAPTSAPAVAAVAAVGATAGEIPEQCATCSVCMYVRINAAAYVSSYKALGYHSSFCSSRLRPSRTHPSHALAVLVLEQRPPPRRGGK</sequence>
<dbReference type="GO" id="GO:0031417">
    <property type="term" value="C:NatC complex"/>
    <property type="evidence" value="ECO:0007669"/>
    <property type="project" value="InterPro"/>
</dbReference>
<dbReference type="Pfam" id="PF04112">
    <property type="entry name" value="Mak10"/>
    <property type="match status" value="1"/>
</dbReference>
<evidence type="ECO:0000313" key="8">
    <source>
        <dbReference type="Proteomes" id="UP000001058"/>
    </source>
</evidence>
<evidence type="ECO:0000256" key="1">
    <source>
        <dbReference type="ARBA" id="ARBA00004496"/>
    </source>
</evidence>